<dbReference type="GO" id="GO:0044780">
    <property type="term" value="P:bacterial-type flagellum assembly"/>
    <property type="evidence" value="ECO:0007669"/>
    <property type="project" value="InterPro"/>
</dbReference>
<name>A0A095A195_9HYPH</name>
<dbReference type="RefSeq" id="WP_034441416.1">
    <property type="nucleotide sequence ID" value="NZ_JMTK01000001.1"/>
</dbReference>
<keyword evidence="8 9" id="KW-0975">Bacterial flagellum</keyword>
<feature type="transmembrane region" description="Helical" evidence="9">
    <location>
        <begin position="12"/>
        <end position="35"/>
    </location>
</feature>
<evidence type="ECO:0000256" key="7">
    <source>
        <dbReference type="ARBA" id="ARBA00023136"/>
    </source>
</evidence>
<dbReference type="PANTHER" id="PTHR34040">
    <property type="entry name" value="FLAGELLAR BIOSYNTHETIC PROTEIN FLIQ"/>
    <property type="match status" value="1"/>
</dbReference>
<comment type="similarity">
    <text evidence="2 9">Belongs to the FliQ/MopD/SpaQ family.</text>
</comment>
<comment type="caution">
    <text evidence="10">The sequence shown here is derived from an EMBL/GenBank/DDBJ whole genome shotgun (WGS) entry which is preliminary data.</text>
</comment>
<protein>
    <recommendedName>
        <fullName evidence="3 9">Flagellar biosynthetic protein FliQ</fullName>
    </recommendedName>
</protein>
<evidence type="ECO:0000256" key="6">
    <source>
        <dbReference type="ARBA" id="ARBA00022989"/>
    </source>
</evidence>
<keyword evidence="7 9" id="KW-0472">Membrane</keyword>
<keyword evidence="10" id="KW-0966">Cell projection</keyword>
<dbReference type="AlphaFoldDB" id="A0A095A195"/>
<dbReference type="Proteomes" id="UP000033731">
    <property type="component" value="Unassembled WGS sequence"/>
</dbReference>
<dbReference type="GO" id="GO:0009306">
    <property type="term" value="P:protein secretion"/>
    <property type="evidence" value="ECO:0007669"/>
    <property type="project" value="InterPro"/>
</dbReference>
<evidence type="ECO:0000256" key="9">
    <source>
        <dbReference type="RuleBase" id="RU364090"/>
    </source>
</evidence>
<keyword evidence="10" id="KW-0969">Cilium</keyword>
<organism evidence="10 11">
    <name type="scientific">Candidatus Liberibacter solanacearum</name>
    <dbReference type="NCBI Taxonomy" id="556287"/>
    <lineage>
        <taxon>Bacteria</taxon>
        <taxon>Pseudomonadati</taxon>
        <taxon>Pseudomonadota</taxon>
        <taxon>Alphaproteobacteria</taxon>
        <taxon>Hyphomicrobiales</taxon>
        <taxon>Rhizobiaceae</taxon>
        <taxon>Liberibacter</taxon>
    </lineage>
</organism>
<evidence type="ECO:0000256" key="3">
    <source>
        <dbReference type="ARBA" id="ARBA00021718"/>
    </source>
</evidence>
<evidence type="ECO:0000313" key="11">
    <source>
        <dbReference type="Proteomes" id="UP000033731"/>
    </source>
</evidence>
<sequence length="88" mass="9453">MNEADVLEIARAAIWTILSASAPVLLAAMFFGVLIAFLQALTQIQEVTLTFVPKIIAVFITLIISAPFIGGQISAFVTLVLSRIQSSF</sequence>
<evidence type="ECO:0000256" key="8">
    <source>
        <dbReference type="ARBA" id="ARBA00023143"/>
    </source>
</evidence>
<keyword evidence="10" id="KW-0282">Flagellum</keyword>
<dbReference type="PRINTS" id="PR00952">
    <property type="entry name" value="TYPE3IMQPROT"/>
</dbReference>
<dbReference type="PANTHER" id="PTHR34040:SF2">
    <property type="entry name" value="FLAGELLAR BIOSYNTHETIC PROTEIN FLIQ"/>
    <property type="match status" value="1"/>
</dbReference>
<dbReference type="InterPro" id="IPR002191">
    <property type="entry name" value="Bac_export_3"/>
</dbReference>
<feature type="transmembrane region" description="Helical" evidence="9">
    <location>
        <begin position="55"/>
        <end position="81"/>
    </location>
</feature>
<evidence type="ECO:0000313" key="10">
    <source>
        <dbReference type="EMBL" id="KJZ82426.1"/>
    </source>
</evidence>
<dbReference type="EMBL" id="JMTK01000001">
    <property type="protein sequence ID" value="KJZ82426.1"/>
    <property type="molecule type" value="Genomic_DNA"/>
</dbReference>
<evidence type="ECO:0000256" key="5">
    <source>
        <dbReference type="ARBA" id="ARBA00022692"/>
    </source>
</evidence>
<dbReference type="NCBIfam" id="NF004671">
    <property type="entry name" value="PRK06010.1"/>
    <property type="match status" value="1"/>
</dbReference>
<keyword evidence="5 9" id="KW-0812">Transmembrane</keyword>
<dbReference type="InterPro" id="IPR006305">
    <property type="entry name" value="FliQ"/>
</dbReference>
<evidence type="ECO:0000256" key="4">
    <source>
        <dbReference type="ARBA" id="ARBA00022475"/>
    </source>
</evidence>
<evidence type="ECO:0000256" key="2">
    <source>
        <dbReference type="ARBA" id="ARBA00006156"/>
    </source>
</evidence>
<keyword evidence="11" id="KW-1185">Reference proteome</keyword>
<comment type="function">
    <text evidence="9">Role in flagellar biosynthesis.</text>
</comment>
<evidence type="ECO:0000256" key="1">
    <source>
        <dbReference type="ARBA" id="ARBA00004651"/>
    </source>
</evidence>
<dbReference type="PATRIC" id="fig|556287.8.peg.26"/>
<keyword evidence="4 9" id="KW-1003">Cell membrane</keyword>
<dbReference type="GO" id="GO:0005886">
    <property type="term" value="C:plasma membrane"/>
    <property type="evidence" value="ECO:0007669"/>
    <property type="project" value="UniProtKB-SubCell"/>
</dbReference>
<reference evidence="10 11" key="1">
    <citation type="journal article" date="2015" name="Phytopathology">
        <title>Genomes of Candidatus Liberibacter solanacearum haplotype A from New Zealand and the USA suggest significant genome plasticity in the species.</title>
        <authorList>
            <person name="Thompson S.M."/>
            <person name="Johnson C.P."/>
            <person name="Lu A.Y."/>
            <person name="Frampton R.A."/>
            <person name="Sullivan K.L."/>
            <person name="Fiers M.W."/>
            <person name="Crowhurst R.N."/>
            <person name="Pitman A.R."/>
            <person name="Scott I."/>
            <person name="Gudmestad N.C."/>
            <person name="Smith G.R."/>
        </authorList>
    </citation>
    <scope>NUCLEOTIDE SEQUENCE [LARGE SCALE GENOMIC DNA]</scope>
    <source>
        <strain evidence="10 11">LsoNZ1</strain>
    </source>
</reference>
<dbReference type="NCBIfam" id="TIGR01402">
    <property type="entry name" value="fliQ"/>
    <property type="match status" value="1"/>
</dbReference>
<proteinExistence type="inferred from homology"/>
<gene>
    <name evidence="9" type="primary">fliQ</name>
    <name evidence="10" type="ORF">DJ66_0026</name>
</gene>
<accession>A0A095A195</accession>
<dbReference type="GO" id="GO:0009425">
    <property type="term" value="C:bacterial-type flagellum basal body"/>
    <property type="evidence" value="ECO:0007669"/>
    <property type="project" value="UniProtKB-SubCell"/>
</dbReference>
<keyword evidence="6 9" id="KW-1133">Transmembrane helix</keyword>
<dbReference type="PIRSF" id="PIRSF004669">
    <property type="entry name" value="FliQ"/>
    <property type="match status" value="1"/>
</dbReference>
<comment type="subcellular location">
    <subcellularLocation>
        <location evidence="1 9">Cell membrane</location>
        <topology evidence="1">Multi-pass membrane protein</topology>
    </subcellularLocation>
    <subcellularLocation>
        <location evidence="9">Bacterial flagellum basal body</location>
    </subcellularLocation>
</comment>
<dbReference type="Pfam" id="PF01313">
    <property type="entry name" value="Bac_export_3"/>
    <property type="match status" value="1"/>
</dbReference>